<dbReference type="Proteomes" id="UP000829685">
    <property type="component" value="Unassembled WGS sequence"/>
</dbReference>
<evidence type="ECO:0000256" key="1">
    <source>
        <dbReference type="ARBA" id="ARBA00022801"/>
    </source>
</evidence>
<protein>
    <recommendedName>
        <fullName evidence="3">CN hydrolase domain-containing protein</fullName>
    </recommendedName>
</protein>
<dbReference type="InterPro" id="IPR036526">
    <property type="entry name" value="C-N_Hydrolase_sf"/>
</dbReference>
<dbReference type="InterPro" id="IPR003010">
    <property type="entry name" value="C-N_Hydrolase"/>
</dbReference>
<dbReference type="PROSITE" id="PS50263">
    <property type="entry name" value="CN_HYDROLASE"/>
    <property type="match status" value="1"/>
</dbReference>
<keyword evidence="5" id="KW-1185">Reference proteome</keyword>
<proteinExistence type="predicted"/>
<evidence type="ECO:0000313" key="4">
    <source>
        <dbReference type="EMBL" id="KAI1880802.1"/>
    </source>
</evidence>
<dbReference type="PANTHER" id="PTHR43674:SF16">
    <property type="entry name" value="CARBON-NITROGEN FAMILY, PUTATIVE (AFU_ORTHOLOGUE AFUA_5G02350)-RELATED"/>
    <property type="match status" value="1"/>
</dbReference>
<feature type="region of interest" description="Disordered" evidence="2">
    <location>
        <begin position="458"/>
        <end position="480"/>
    </location>
</feature>
<dbReference type="SUPFAM" id="SSF56317">
    <property type="entry name" value="Carbon-nitrogen hydrolase"/>
    <property type="match status" value="1"/>
</dbReference>
<evidence type="ECO:0000256" key="2">
    <source>
        <dbReference type="SAM" id="MobiDB-lite"/>
    </source>
</evidence>
<evidence type="ECO:0000259" key="3">
    <source>
        <dbReference type="PROSITE" id="PS50263"/>
    </source>
</evidence>
<evidence type="ECO:0000313" key="5">
    <source>
        <dbReference type="Proteomes" id="UP000829685"/>
    </source>
</evidence>
<accession>A0A9P9WWX5</accession>
<dbReference type="GO" id="GO:0016811">
    <property type="term" value="F:hydrolase activity, acting on carbon-nitrogen (but not peptide) bonds, in linear amides"/>
    <property type="evidence" value="ECO:0007669"/>
    <property type="project" value="TreeGrafter"/>
</dbReference>
<gene>
    <name evidence="4" type="ORF">JX265_001042</name>
</gene>
<dbReference type="CDD" id="cd07197">
    <property type="entry name" value="nitrilase"/>
    <property type="match status" value="1"/>
</dbReference>
<feature type="domain" description="CN hydrolase" evidence="3">
    <location>
        <begin position="5"/>
        <end position="262"/>
    </location>
</feature>
<comment type="caution">
    <text evidence="4">The sequence shown here is derived from an EMBL/GenBank/DDBJ whole genome shotgun (WGS) entry which is preliminary data.</text>
</comment>
<reference evidence="4" key="1">
    <citation type="submission" date="2021-03" db="EMBL/GenBank/DDBJ databases">
        <title>Revisited historic fungal species revealed as producer of novel bioactive compounds through whole genome sequencing and comparative genomics.</title>
        <authorList>
            <person name="Vignolle G.A."/>
            <person name="Hochenegger N."/>
            <person name="Mach R.L."/>
            <person name="Mach-Aigner A.R."/>
            <person name="Javad Rahimi M."/>
            <person name="Salim K.A."/>
            <person name="Chan C.M."/>
            <person name="Lim L.B.L."/>
            <person name="Cai F."/>
            <person name="Druzhinina I.S."/>
            <person name="U'Ren J.M."/>
            <person name="Derntl C."/>
        </authorList>
    </citation>
    <scope>NUCLEOTIDE SEQUENCE</scope>
    <source>
        <strain evidence="4">TUCIM 5799</strain>
    </source>
</reference>
<dbReference type="AlphaFoldDB" id="A0A9P9WWX5"/>
<keyword evidence="1" id="KW-0378">Hydrolase</keyword>
<dbReference type="Pfam" id="PF00795">
    <property type="entry name" value="CN_hydrolase"/>
    <property type="match status" value="1"/>
</dbReference>
<dbReference type="Gene3D" id="3.60.110.10">
    <property type="entry name" value="Carbon-nitrogen hydrolase"/>
    <property type="match status" value="1"/>
</dbReference>
<name>A0A9P9WWX5_9PEZI</name>
<feature type="compositionally biased region" description="Polar residues" evidence="2">
    <location>
        <begin position="488"/>
        <end position="503"/>
    </location>
</feature>
<dbReference type="EMBL" id="JAFIMR010000002">
    <property type="protein sequence ID" value="KAI1880802.1"/>
    <property type="molecule type" value="Genomic_DNA"/>
</dbReference>
<organism evidence="4 5">
    <name type="scientific">Neoarthrinium moseri</name>
    <dbReference type="NCBI Taxonomy" id="1658444"/>
    <lineage>
        <taxon>Eukaryota</taxon>
        <taxon>Fungi</taxon>
        <taxon>Dikarya</taxon>
        <taxon>Ascomycota</taxon>
        <taxon>Pezizomycotina</taxon>
        <taxon>Sordariomycetes</taxon>
        <taxon>Xylariomycetidae</taxon>
        <taxon>Amphisphaeriales</taxon>
        <taxon>Apiosporaceae</taxon>
        <taxon>Neoarthrinium</taxon>
    </lineage>
</organism>
<feature type="compositionally biased region" description="Polar residues" evidence="2">
    <location>
        <begin position="468"/>
        <end position="480"/>
    </location>
</feature>
<sequence length="548" mass="58771">MAPVHKVALVQLNPKAVDPAANFAKAEGFIRDAAAKGAHLAVLPEYHLTSWVPDDPGFKASCADWKHYLAKYQNLAKELSICIVPGTIVELVREGENEILRNIAYFISSDGEIAGRYQKKNLWHPERRHLVSSAHEPHEAFDTPLGRVGLLICWDLAFTEAFRELISDGAQLIIVPTFWTMKDVTDEGYALNPDGEALFLNSTVISRAFENTCGVIFVNAGGPPEKEEKTNYAGLSQVALPHVGSVGRMGRAEGMNIVDLDMDILRVAEDNYKQSPYNLKMSSTLASLAALTTVFTPPPSCAGRYAVFIGSPTPIGGALSTNTPSSGWIDPSFSSCVPPEYTNTYPTFSPGVCPSGMSIISSASDVQGSRTVWTGACCQSGFETMEIDPRYICTSSVTTPMGFLLDPNISTTDIYTTMSNLQIEHDQLMVVWEESDLAALPTNVAVQYASIMGVVVPTPSSSEEEDTNSSLQPAGTSVAPQVAITTSSSESLAGSQGASSPRSATGELTDFPQATAAKVSSAVFGKETNQLVIWTCLALILKLMFSIG</sequence>
<dbReference type="InterPro" id="IPR050345">
    <property type="entry name" value="Aliph_Amidase/BUP"/>
</dbReference>
<feature type="region of interest" description="Disordered" evidence="2">
    <location>
        <begin position="488"/>
        <end position="507"/>
    </location>
</feature>
<dbReference type="PANTHER" id="PTHR43674">
    <property type="entry name" value="NITRILASE C965.09-RELATED"/>
    <property type="match status" value="1"/>
</dbReference>